<name>M4BLX6_HYAAE</name>
<dbReference type="AlphaFoldDB" id="M4BLX6"/>
<dbReference type="Proteomes" id="UP000011713">
    <property type="component" value="Unassembled WGS sequence"/>
</dbReference>
<dbReference type="HOGENOM" id="CLU_1952987_0_0_1"/>
<dbReference type="InParanoid" id="M4BLX6"/>
<organism evidence="1 2">
    <name type="scientific">Hyaloperonospora arabidopsidis (strain Emoy2)</name>
    <name type="common">Downy mildew agent</name>
    <name type="synonym">Peronospora arabidopsidis</name>
    <dbReference type="NCBI Taxonomy" id="559515"/>
    <lineage>
        <taxon>Eukaryota</taxon>
        <taxon>Sar</taxon>
        <taxon>Stramenopiles</taxon>
        <taxon>Oomycota</taxon>
        <taxon>Peronosporomycetes</taxon>
        <taxon>Peronosporales</taxon>
        <taxon>Peronosporaceae</taxon>
        <taxon>Hyaloperonospora</taxon>
    </lineage>
</organism>
<reference evidence="1" key="2">
    <citation type="submission" date="2015-06" db="UniProtKB">
        <authorList>
            <consortium name="EnsemblProtists"/>
        </authorList>
    </citation>
    <scope>IDENTIFICATION</scope>
    <source>
        <strain evidence="1">Emoy2</strain>
    </source>
</reference>
<dbReference type="EnsemblProtists" id="HpaT807411">
    <property type="protein sequence ID" value="HpaP807411"/>
    <property type="gene ID" value="HpaG807411"/>
</dbReference>
<dbReference type="EMBL" id="JH598398">
    <property type="status" value="NOT_ANNOTATED_CDS"/>
    <property type="molecule type" value="Genomic_DNA"/>
</dbReference>
<dbReference type="VEuPathDB" id="FungiDB:HpaG807411"/>
<proteinExistence type="predicted"/>
<keyword evidence="2" id="KW-1185">Reference proteome</keyword>
<evidence type="ECO:0000313" key="2">
    <source>
        <dbReference type="Proteomes" id="UP000011713"/>
    </source>
</evidence>
<reference evidence="2" key="1">
    <citation type="journal article" date="2010" name="Science">
        <title>Signatures of adaptation to obligate biotrophy in the Hyaloperonospora arabidopsidis genome.</title>
        <authorList>
            <person name="Baxter L."/>
            <person name="Tripathy S."/>
            <person name="Ishaque N."/>
            <person name="Boot N."/>
            <person name="Cabral A."/>
            <person name="Kemen E."/>
            <person name="Thines M."/>
            <person name="Ah-Fong A."/>
            <person name="Anderson R."/>
            <person name="Badejoko W."/>
            <person name="Bittner-Eddy P."/>
            <person name="Boore J.L."/>
            <person name="Chibucos M.C."/>
            <person name="Coates M."/>
            <person name="Dehal P."/>
            <person name="Delehaunty K."/>
            <person name="Dong S."/>
            <person name="Downton P."/>
            <person name="Dumas B."/>
            <person name="Fabro G."/>
            <person name="Fronick C."/>
            <person name="Fuerstenberg S.I."/>
            <person name="Fulton L."/>
            <person name="Gaulin E."/>
            <person name="Govers F."/>
            <person name="Hughes L."/>
            <person name="Humphray S."/>
            <person name="Jiang R.H."/>
            <person name="Judelson H."/>
            <person name="Kamoun S."/>
            <person name="Kyung K."/>
            <person name="Meijer H."/>
            <person name="Minx P."/>
            <person name="Morris P."/>
            <person name="Nelson J."/>
            <person name="Phuntumart V."/>
            <person name="Qutob D."/>
            <person name="Rehmany A."/>
            <person name="Rougon-Cardoso A."/>
            <person name="Ryden P."/>
            <person name="Torto-Alalibo T."/>
            <person name="Studholme D."/>
            <person name="Wang Y."/>
            <person name="Win J."/>
            <person name="Wood J."/>
            <person name="Clifton S.W."/>
            <person name="Rogers J."/>
            <person name="Van den Ackerveken G."/>
            <person name="Jones J.D."/>
            <person name="McDowell J.M."/>
            <person name="Beynon J."/>
            <person name="Tyler B.M."/>
        </authorList>
    </citation>
    <scope>NUCLEOTIDE SEQUENCE [LARGE SCALE GENOMIC DNA]</scope>
    <source>
        <strain evidence="2">Emoy2</strain>
    </source>
</reference>
<sequence>MSLNGSIRGSDDGLEPPSQNVVYETVVTSPVRVENAAGAHGTGEDNTIFWDTIVAEQPNGTSLNKLLDACRLENHMLEHVMERLHQTLKTTIVPAQSMKLLAIMKDPKRFGQSTNFIWWLLVMRAKVPN</sequence>
<accession>M4BLX6</accession>
<protein>
    <submittedName>
        <fullName evidence="1">Uncharacterized protein</fullName>
    </submittedName>
</protein>
<evidence type="ECO:0000313" key="1">
    <source>
        <dbReference type="EnsemblProtists" id="HpaP807411"/>
    </source>
</evidence>